<name>A0A4R5BJA2_9ACTN</name>
<evidence type="ECO:0000313" key="1">
    <source>
        <dbReference type="EMBL" id="TDD86691.1"/>
    </source>
</evidence>
<dbReference type="AlphaFoldDB" id="A0A4R5BJA2"/>
<accession>A0A4R5BJA2</accession>
<evidence type="ECO:0000313" key="2">
    <source>
        <dbReference type="Proteomes" id="UP000295578"/>
    </source>
</evidence>
<organism evidence="1 2">
    <name type="scientific">Actinomadura darangshiensis</name>
    <dbReference type="NCBI Taxonomy" id="705336"/>
    <lineage>
        <taxon>Bacteria</taxon>
        <taxon>Bacillati</taxon>
        <taxon>Actinomycetota</taxon>
        <taxon>Actinomycetes</taxon>
        <taxon>Streptosporangiales</taxon>
        <taxon>Thermomonosporaceae</taxon>
        <taxon>Actinomadura</taxon>
    </lineage>
</organism>
<protein>
    <submittedName>
        <fullName evidence="1">Uncharacterized protein</fullName>
    </submittedName>
</protein>
<sequence length="272" mass="29847">MTRWTQELLDEAQALAQASRYRSALGKLLVILDVYPDQPETLKLASSVVRLGSRRTTDAAPGEALEPQHLFDSRLDPVFCSCDAPGCEVSWVSAHHMLEDYAGATITNPLGARCPSCDLTLCRRHLPIGESGLAGDCERCGALLDAAPPPNGRETNQTPRLNKRLVDVIVLVEGKRPPAADFLTELCGNVMPDVFEDAPHIHGLNERKFKGDGYDLGLIAAFTADDAYGTDDYDVRVYPGHQAGRRNRRWVIVKIFENRPKHVDPHNPATGA</sequence>
<proteinExistence type="predicted"/>
<comment type="caution">
    <text evidence="1">The sequence shown here is derived from an EMBL/GenBank/DDBJ whole genome shotgun (WGS) entry which is preliminary data.</text>
</comment>
<keyword evidence="2" id="KW-1185">Reference proteome</keyword>
<gene>
    <name evidence="1" type="ORF">E1293_09270</name>
</gene>
<dbReference type="OrthoDB" id="5178144at2"/>
<dbReference type="RefSeq" id="WP_132195911.1">
    <property type="nucleotide sequence ID" value="NZ_SMKY01000028.1"/>
</dbReference>
<reference evidence="1 2" key="1">
    <citation type="submission" date="2019-03" db="EMBL/GenBank/DDBJ databases">
        <title>Draft genome sequences of novel Actinobacteria.</title>
        <authorList>
            <person name="Sahin N."/>
            <person name="Ay H."/>
            <person name="Saygin H."/>
        </authorList>
    </citation>
    <scope>NUCLEOTIDE SEQUENCE [LARGE SCALE GENOMIC DNA]</scope>
    <source>
        <strain evidence="1 2">DSM 45941</strain>
    </source>
</reference>
<dbReference type="Proteomes" id="UP000295578">
    <property type="component" value="Unassembled WGS sequence"/>
</dbReference>
<dbReference type="EMBL" id="SMKY01000028">
    <property type="protein sequence ID" value="TDD86691.1"/>
    <property type="molecule type" value="Genomic_DNA"/>
</dbReference>